<gene>
    <name evidence="16" type="ORF">HP555_08010</name>
</gene>
<dbReference type="InterPro" id="IPR034144">
    <property type="entry name" value="TOPRIM_TopoIII"/>
</dbReference>
<dbReference type="InterPro" id="IPR000380">
    <property type="entry name" value="Topo_IA"/>
</dbReference>
<evidence type="ECO:0000256" key="3">
    <source>
        <dbReference type="ARBA" id="ARBA00012891"/>
    </source>
</evidence>
<keyword evidence="4" id="KW-0479">Metal-binding</keyword>
<dbReference type="Gene3D" id="1.10.290.10">
    <property type="entry name" value="Topoisomerase I, domain 4"/>
    <property type="match status" value="1"/>
</dbReference>
<evidence type="ECO:0000313" key="16">
    <source>
        <dbReference type="EMBL" id="QQG65811.1"/>
    </source>
</evidence>
<dbReference type="Gene3D" id="3.40.50.140">
    <property type="match status" value="1"/>
</dbReference>
<evidence type="ECO:0000256" key="13">
    <source>
        <dbReference type="SAM" id="MobiDB-lite"/>
    </source>
</evidence>
<dbReference type="NCBIfam" id="NF006032">
    <property type="entry name" value="PRK08173.1"/>
    <property type="match status" value="1"/>
</dbReference>
<evidence type="ECO:0000256" key="8">
    <source>
        <dbReference type="ARBA" id="ARBA00023235"/>
    </source>
</evidence>
<feature type="region of interest" description="Disordered" evidence="13">
    <location>
        <begin position="807"/>
        <end position="826"/>
    </location>
</feature>
<dbReference type="Gene3D" id="2.70.20.10">
    <property type="entry name" value="Topoisomerase I, domain 3"/>
    <property type="match status" value="1"/>
</dbReference>
<dbReference type="PROSITE" id="PS50880">
    <property type="entry name" value="TOPRIM"/>
    <property type="match status" value="1"/>
</dbReference>
<dbReference type="CDD" id="cd03362">
    <property type="entry name" value="TOPRIM_TopoIA_TopoIII"/>
    <property type="match status" value="1"/>
</dbReference>
<dbReference type="PRINTS" id="PR00417">
    <property type="entry name" value="PRTPISMRASEI"/>
</dbReference>
<dbReference type="CDD" id="cd00186">
    <property type="entry name" value="TOP1Ac"/>
    <property type="match status" value="1"/>
</dbReference>
<dbReference type="SMART" id="SM00493">
    <property type="entry name" value="TOPRIM"/>
    <property type="match status" value="1"/>
</dbReference>
<accession>A0A7T6AQJ1</accession>
<dbReference type="GO" id="GO:0003677">
    <property type="term" value="F:DNA binding"/>
    <property type="evidence" value="ECO:0007669"/>
    <property type="project" value="UniProtKB-KW"/>
</dbReference>
<keyword evidence="5" id="KW-0460">Magnesium</keyword>
<evidence type="ECO:0000256" key="12">
    <source>
        <dbReference type="ARBA" id="ARBA00032877"/>
    </source>
</evidence>
<protein>
    <recommendedName>
        <fullName evidence="3">DNA topoisomerase</fullName>
        <ecNumber evidence="3">5.6.2.1</ecNumber>
    </recommendedName>
    <alternativeName>
        <fullName evidence="12">Omega-protein</fullName>
    </alternativeName>
    <alternativeName>
        <fullName evidence="11">Relaxing enzyme</fullName>
    </alternativeName>
    <alternativeName>
        <fullName evidence="9">Swivelase</fullName>
    </alternativeName>
    <alternativeName>
        <fullName evidence="10">Untwisting enzyme</fullName>
    </alternativeName>
</protein>
<sequence length="826" mass="93510">MGKTLIIAEKPSVAADIVRALPGKFTKSKTHFEGDEYIVSFAIGHLVSIAYPEEINPEYQKWSLDTLPILPEDFPLAVLPETKAQFNALTKLIRRRDVDVIVNGCDAGREGELIFKYILKQATNRSLGHKKIKRLWLQSMTLDAIRDGLGKLRDDAEMRPLEDTALCRSEADWLIGINATRALTSFNSRFGGFRKTPCGRVQTPTLSLLVKRESERRGFVPQTYWELHGHFHCGGVDYTGVWIDPEYIKDEEQTHGRRNRLWQEEQVADIIQKCTGKPALVEETSKKSTKGAPPLYDLTLLQREANNRFGFSAKNTLALAQALYERHKLITYPRTDSRCLPEDYLATVKKVVHQQQNWQYGQFATEMLAKKYLRQDKRIFNNKKISDHFAIIPTTGLPKTLSEPEQKIYQMIVQRFLAVFFPVAVYHNTRRLSVVEAETFLTEGKILIEPGWKAIYGSVSEEGDDKELQALPPATTVLCREIEQQEHQTKPPPRFTEATLLSAMENSGKMVEDEELAEAMKERGLGTPATRAAIIEKLLNEKYVVREQRELIPTGKAFELLNLLEARNIDVLASPELTGEWEYKLNQILKGTMTRPQFMGEIRRMTADIVDKVKQGGTEKRREADFSPVAGRRFYETISAYESEDKELVIRKVLGGRVMTENEILALVRGETLGPFTDFRSKKGHPFTASIHLADSKVQFLFADSTAELDLEAIRDQEPLGFSPIDQSKVFETPIGFLSESALGGDQKKGLRIAKVILGRQLDAQHIRQLLTAGRTGLISGFISKKKRPFDAFLLLDKKGKLSFEFPPRGWKKDAGQRTGNESAPL</sequence>
<dbReference type="GO" id="GO:0003917">
    <property type="term" value="F:DNA topoisomerase type I (single strand cut, ATP-independent) activity"/>
    <property type="evidence" value="ECO:0007669"/>
    <property type="project" value="UniProtKB-EC"/>
</dbReference>
<evidence type="ECO:0000259" key="15">
    <source>
        <dbReference type="PROSITE" id="PS52039"/>
    </source>
</evidence>
<keyword evidence="7" id="KW-0238">DNA-binding</keyword>
<dbReference type="InterPro" id="IPR023405">
    <property type="entry name" value="Topo_IA_core_domain"/>
</dbReference>
<comment type="similarity">
    <text evidence="2">Belongs to the type IA topoisomerase family.</text>
</comment>
<dbReference type="InterPro" id="IPR023406">
    <property type="entry name" value="Topo_IA_AS"/>
</dbReference>
<feature type="domain" description="Topo IA-type catalytic" evidence="15">
    <location>
        <begin position="158"/>
        <end position="610"/>
    </location>
</feature>
<dbReference type="PANTHER" id="PTHR11390">
    <property type="entry name" value="PROKARYOTIC DNA TOPOISOMERASE"/>
    <property type="match status" value="1"/>
</dbReference>
<evidence type="ECO:0000256" key="7">
    <source>
        <dbReference type="ARBA" id="ARBA00023125"/>
    </source>
</evidence>
<evidence type="ECO:0000256" key="11">
    <source>
        <dbReference type="ARBA" id="ARBA00032235"/>
    </source>
</evidence>
<dbReference type="Proteomes" id="UP000596092">
    <property type="component" value="Chromosome"/>
</dbReference>
<dbReference type="KEGG" id="dog:HP555_08010"/>
<dbReference type="InterPro" id="IPR013497">
    <property type="entry name" value="Topo_IA_cen"/>
</dbReference>
<name>A0A7T6AQJ1_9BACT</name>
<organism evidence="16 17">
    <name type="scientific">Desulfobulbus oligotrophicus</name>
    <dbReference type="NCBI Taxonomy" id="1909699"/>
    <lineage>
        <taxon>Bacteria</taxon>
        <taxon>Pseudomonadati</taxon>
        <taxon>Thermodesulfobacteriota</taxon>
        <taxon>Desulfobulbia</taxon>
        <taxon>Desulfobulbales</taxon>
        <taxon>Desulfobulbaceae</taxon>
        <taxon>Desulfobulbus</taxon>
    </lineage>
</organism>
<dbReference type="InterPro" id="IPR005738">
    <property type="entry name" value="TopoIII"/>
</dbReference>
<evidence type="ECO:0000259" key="14">
    <source>
        <dbReference type="PROSITE" id="PS50880"/>
    </source>
</evidence>
<evidence type="ECO:0000256" key="5">
    <source>
        <dbReference type="ARBA" id="ARBA00022842"/>
    </source>
</evidence>
<keyword evidence="8 16" id="KW-0413">Isomerase</keyword>
<dbReference type="EMBL" id="CP054140">
    <property type="protein sequence ID" value="QQG65811.1"/>
    <property type="molecule type" value="Genomic_DNA"/>
</dbReference>
<dbReference type="InterPro" id="IPR025589">
    <property type="entry name" value="Toprim_C_rpt"/>
</dbReference>
<dbReference type="Gene3D" id="1.10.460.10">
    <property type="entry name" value="Topoisomerase I, domain 2"/>
    <property type="match status" value="1"/>
</dbReference>
<dbReference type="EC" id="5.6.2.1" evidence="3"/>
<dbReference type="GO" id="GO:0006281">
    <property type="term" value="P:DNA repair"/>
    <property type="evidence" value="ECO:0007669"/>
    <property type="project" value="TreeGrafter"/>
</dbReference>
<dbReference type="PROSITE" id="PS00396">
    <property type="entry name" value="TOPO_IA_1"/>
    <property type="match status" value="1"/>
</dbReference>
<dbReference type="Pfam" id="PF01751">
    <property type="entry name" value="Toprim"/>
    <property type="match status" value="1"/>
</dbReference>
<feature type="domain" description="Toprim" evidence="14">
    <location>
        <begin position="3"/>
        <end position="139"/>
    </location>
</feature>
<dbReference type="Pfam" id="PF01131">
    <property type="entry name" value="Topoisom_bac"/>
    <property type="match status" value="1"/>
</dbReference>
<dbReference type="InterPro" id="IPR013825">
    <property type="entry name" value="Topo_IA_cen_sub2"/>
</dbReference>
<dbReference type="InterPro" id="IPR003601">
    <property type="entry name" value="Topo_IA_2"/>
</dbReference>
<dbReference type="RefSeq" id="WP_199261322.1">
    <property type="nucleotide sequence ID" value="NZ_CP054140.1"/>
</dbReference>
<dbReference type="NCBIfam" id="TIGR01056">
    <property type="entry name" value="topB"/>
    <property type="match status" value="1"/>
</dbReference>
<dbReference type="SUPFAM" id="SSF56712">
    <property type="entry name" value="Prokaryotic type I DNA topoisomerase"/>
    <property type="match status" value="1"/>
</dbReference>
<dbReference type="InterPro" id="IPR003602">
    <property type="entry name" value="Topo_IA_DNA-bd_dom"/>
</dbReference>
<dbReference type="NCBIfam" id="NF005829">
    <property type="entry name" value="PRK07726.1"/>
    <property type="match status" value="1"/>
</dbReference>
<proteinExistence type="inferred from homology"/>
<dbReference type="Pfam" id="PF13342">
    <property type="entry name" value="Toprim_Crpt"/>
    <property type="match status" value="2"/>
</dbReference>
<comment type="catalytic activity">
    <reaction evidence="1">
        <text>ATP-independent breakage of single-stranded DNA, followed by passage and rejoining.</text>
        <dbReference type="EC" id="5.6.2.1"/>
    </reaction>
</comment>
<dbReference type="PROSITE" id="PS52039">
    <property type="entry name" value="TOPO_IA_2"/>
    <property type="match status" value="1"/>
</dbReference>
<evidence type="ECO:0000256" key="6">
    <source>
        <dbReference type="ARBA" id="ARBA00023029"/>
    </source>
</evidence>
<dbReference type="GO" id="GO:0046872">
    <property type="term" value="F:metal ion binding"/>
    <property type="evidence" value="ECO:0007669"/>
    <property type="project" value="UniProtKB-KW"/>
</dbReference>
<evidence type="ECO:0000256" key="9">
    <source>
        <dbReference type="ARBA" id="ARBA00030003"/>
    </source>
</evidence>
<evidence type="ECO:0000256" key="4">
    <source>
        <dbReference type="ARBA" id="ARBA00022723"/>
    </source>
</evidence>
<reference evidence="16 17" key="1">
    <citation type="submission" date="2020-05" db="EMBL/GenBank/DDBJ databases">
        <title>Complete genome of Desulfobulbus oligotrophicus.</title>
        <authorList>
            <person name="Podar M."/>
        </authorList>
    </citation>
    <scope>NUCLEOTIDE SEQUENCE [LARGE SCALE GENOMIC DNA]</scope>
    <source>
        <strain evidence="16 17">Prop6</strain>
    </source>
</reference>
<dbReference type="InterPro" id="IPR013826">
    <property type="entry name" value="Topo_IA_cen_sub3"/>
</dbReference>
<dbReference type="PANTHER" id="PTHR11390:SF21">
    <property type="entry name" value="DNA TOPOISOMERASE 3-ALPHA"/>
    <property type="match status" value="1"/>
</dbReference>
<evidence type="ECO:0000313" key="17">
    <source>
        <dbReference type="Proteomes" id="UP000596092"/>
    </source>
</evidence>
<dbReference type="AlphaFoldDB" id="A0A7T6AQJ1"/>
<dbReference type="InterPro" id="IPR013824">
    <property type="entry name" value="Topo_IA_cen_sub1"/>
</dbReference>
<keyword evidence="6" id="KW-0799">Topoisomerase</keyword>
<evidence type="ECO:0000256" key="2">
    <source>
        <dbReference type="ARBA" id="ARBA00009446"/>
    </source>
</evidence>
<dbReference type="GO" id="GO:0006265">
    <property type="term" value="P:DNA topological change"/>
    <property type="evidence" value="ECO:0007669"/>
    <property type="project" value="InterPro"/>
</dbReference>
<evidence type="ECO:0000256" key="1">
    <source>
        <dbReference type="ARBA" id="ARBA00000213"/>
    </source>
</evidence>
<evidence type="ECO:0000256" key="10">
    <source>
        <dbReference type="ARBA" id="ARBA00031985"/>
    </source>
</evidence>
<dbReference type="InterPro" id="IPR006171">
    <property type="entry name" value="TOPRIM_dom"/>
</dbReference>
<dbReference type="SMART" id="SM00437">
    <property type="entry name" value="TOP1Ac"/>
    <property type="match status" value="1"/>
</dbReference>
<keyword evidence="17" id="KW-1185">Reference proteome</keyword>
<dbReference type="SMART" id="SM00436">
    <property type="entry name" value="TOP1Bc"/>
    <property type="match status" value="1"/>
</dbReference>
<dbReference type="GO" id="GO:0043597">
    <property type="term" value="C:cytoplasmic replication fork"/>
    <property type="evidence" value="ECO:0007669"/>
    <property type="project" value="TreeGrafter"/>
</dbReference>
<dbReference type="GO" id="GO:0006310">
    <property type="term" value="P:DNA recombination"/>
    <property type="evidence" value="ECO:0007669"/>
    <property type="project" value="TreeGrafter"/>
</dbReference>